<evidence type="ECO:0000259" key="10">
    <source>
        <dbReference type="PROSITE" id="PS50113"/>
    </source>
</evidence>
<dbReference type="FunFam" id="3.30.565.10:FF:000006">
    <property type="entry name" value="Sensor histidine kinase WalK"/>
    <property type="match status" value="1"/>
</dbReference>
<keyword evidence="6" id="KW-0175">Coiled coil</keyword>
<dbReference type="Pfam" id="PF02518">
    <property type="entry name" value="HATPase_c"/>
    <property type="match status" value="1"/>
</dbReference>
<evidence type="ECO:0000259" key="8">
    <source>
        <dbReference type="PROSITE" id="PS50109"/>
    </source>
</evidence>
<protein>
    <recommendedName>
        <fullName evidence="2">histidine kinase</fullName>
        <ecNumber evidence="2">2.7.13.3</ecNumber>
    </recommendedName>
</protein>
<dbReference type="PROSITE" id="PS50112">
    <property type="entry name" value="PAS"/>
    <property type="match status" value="2"/>
</dbReference>
<dbReference type="Pfam" id="PF08447">
    <property type="entry name" value="PAS_3"/>
    <property type="match status" value="2"/>
</dbReference>
<dbReference type="NCBIfam" id="TIGR00229">
    <property type="entry name" value="sensory_box"/>
    <property type="match status" value="3"/>
</dbReference>
<dbReference type="CDD" id="cd00082">
    <property type="entry name" value="HisKA"/>
    <property type="match status" value="1"/>
</dbReference>
<dbReference type="SMART" id="SM00388">
    <property type="entry name" value="HisKA"/>
    <property type="match status" value="1"/>
</dbReference>
<dbReference type="Gene3D" id="2.10.70.100">
    <property type="match status" value="1"/>
</dbReference>
<dbReference type="InterPro" id="IPR000700">
    <property type="entry name" value="PAS-assoc_C"/>
</dbReference>
<dbReference type="InterPro" id="IPR036890">
    <property type="entry name" value="HATPase_C_sf"/>
</dbReference>
<evidence type="ECO:0000256" key="1">
    <source>
        <dbReference type="ARBA" id="ARBA00000085"/>
    </source>
</evidence>
<proteinExistence type="predicted"/>
<dbReference type="InterPro" id="IPR003594">
    <property type="entry name" value="HATPase_dom"/>
</dbReference>
<keyword evidence="5" id="KW-0418">Kinase</keyword>
<dbReference type="Gene3D" id="1.10.287.130">
    <property type="match status" value="1"/>
</dbReference>
<dbReference type="InterPro" id="IPR000014">
    <property type="entry name" value="PAS"/>
</dbReference>
<keyword evidence="4" id="KW-0808">Transferase</keyword>
<feature type="transmembrane region" description="Helical" evidence="7">
    <location>
        <begin position="314"/>
        <end position="336"/>
    </location>
</feature>
<evidence type="ECO:0000256" key="4">
    <source>
        <dbReference type="ARBA" id="ARBA00022679"/>
    </source>
</evidence>
<dbReference type="PANTHER" id="PTHR43304">
    <property type="entry name" value="PHYTOCHROME-LIKE PROTEIN CPH1"/>
    <property type="match status" value="1"/>
</dbReference>
<dbReference type="InterPro" id="IPR001610">
    <property type="entry name" value="PAC"/>
</dbReference>
<keyword evidence="7" id="KW-0812">Transmembrane</keyword>
<sequence>MSAQNTSKLKNPTSFRWFAPAPLLLLFMLIIVGITEYLYIKQQYRAAKKAAQTEISAVANLKVNQIEYWYKNRLKDAEAVSNNLILQMKVQQFFANPNNAEVKAELLGWMENQQKYNDYKMMVLYNSEGTPLLSVPKDLAAFDISHDRYFQDVLRSKDILPIDLHQDNDTWKYIHFSIYIPVKNTLGAKDKDMVTGVWMIQIDPYRVLYPLIQTWPSARKSAETLLVRREGNDVLFLNELRYRQNTALKLRLPVKTGWRLPAAMALTGYEGIVEGLDYRKEPVLADVRKIPGTKWFMVAKIDFKEMYADLYQQILLNGIALLALLLSVSLGLRLLMRQHDNRMLQKELALEQERRASMEALAESRQKAAFLADVIDKSSQPFLVGYPDGRIGIFNNAFAKLLGYSKEEIEKINQANYFAQERSEGELLKLKELNSTGQPVRYEKEYIRKDGRRIPIELLVHLIRKENGRPDYYYAFITDISERKLAEKYLQESKERLQLALTAANQGTYDLNIETGEAKTNPEYAMMLGYDPAPFVETNDKWIERLHPDDRERVTKTFKEYIVGKLPVYRVEFRQQTKSGDWKWILSLGKIVEYSAEGKPLRMLGTHTEITEQKLAEEKILKSETLLKKAQEIMHIGGWEYDVESRNMLWSDEVYNIHGVTKDYDPNNPDFAKLFYLPEDQEKINKLFLRTLEYGEPYDHVLQSMKADGTLIWVRTSGQAERKEGETIRVFGNIMDVTEPKQAEQRMLAANEEIRILLEDAEKSRQALLSVVEDQKEAQRQVRKLNAELEQRVQERTARLEIVNKELEAFSYSVSHDLRSPLQHITGFGELLSKHAAGALDEKSRHYLKVIKDSTARMADLIEDLLSFSRMGRSEMMRKNINLNNLVNVVLKEFDIDTKERNIEWKIHPLPEVSGDPAMLKLVYVNLISNAIKFTKEREMAIIEIGSKEEDSGETFFYVKDNGAGFDMKYVDKLFGLFQRLHRAEDFEGTGLGLANVRRIIHRHGGETRAEGEADKGATIYFSLPISVEKNNEKRISMGNKKFLIG</sequence>
<evidence type="ECO:0000256" key="6">
    <source>
        <dbReference type="SAM" id="Coils"/>
    </source>
</evidence>
<keyword evidence="7" id="KW-0472">Membrane</keyword>
<dbReference type="SUPFAM" id="SSF55785">
    <property type="entry name" value="PYP-like sensor domain (PAS domain)"/>
    <property type="match status" value="3"/>
</dbReference>
<name>E1YAR5_9BACT</name>
<dbReference type="InterPro" id="IPR003661">
    <property type="entry name" value="HisK_dim/P_dom"/>
</dbReference>
<dbReference type="EMBL" id="FR695866">
    <property type="protein sequence ID" value="CBX27659.1"/>
    <property type="molecule type" value="Genomic_DNA"/>
</dbReference>
<feature type="transmembrane region" description="Helical" evidence="7">
    <location>
        <begin position="17"/>
        <end position="39"/>
    </location>
</feature>
<dbReference type="PROSITE" id="PS50109">
    <property type="entry name" value="HIS_KIN"/>
    <property type="match status" value="1"/>
</dbReference>
<dbReference type="CDD" id="cd00130">
    <property type="entry name" value="PAS"/>
    <property type="match status" value="2"/>
</dbReference>
<dbReference type="Pfam" id="PF00512">
    <property type="entry name" value="HisKA"/>
    <property type="match status" value="1"/>
</dbReference>
<comment type="catalytic activity">
    <reaction evidence="1">
        <text>ATP + protein L-histidine = ADP + protein N-phospho-L-histidine.</text>
        <dbReference type="EC" id="2.7.13.3"/>
    </reaction>
</comment>
<dbReference type="GO" id="GO:0000155">
    <property type="term" value="F:phosphorelay sensor kinase activity"/>
    <property type="evidence" value="ECO:0007669"/>
    <property type="project" value="InterPro"/>
</dbReference>
<evidence type="ECO:0000256" key="2">
    <source>
        <dbReference type="ARBA" id="ARBA00012438"/>
    </source>
</evidence>
<dbReference type="Gene3D" id="3.30.565.10">
    <property type="entry name" value="Histidine kinase-like ATPase, C-terminal domain"/>
    <property type="match status" value="1"/>
</dbReference>
<dbReference type="SUPFAM" id="SSF47384">
    <property type="entry name" value="Homodimeric domain of signal transducing histidine kinase"/>
    <property type="match status" value="1"/>
</dbReference>
<dbReference type="InterPro" id="IPR052162">
    <property type="entry name" value="Sensor_kinase/Photoreceptor"/>
</dbReference>
<evidence type="ECO:0000259" key="9">
    <source>
        <dbReference type="PROSITE" id="PS50112"/>
    </source>
</evidence>
<feature type="coiled-coil region" evidence="6">
    <location>
        <begin position="758"/>
        <end position="806"/>
    </location>
</feature>
<accession>E1YAR5</accession>
<dbReference type="InterPro" id="IPR005467">
    <property type="entry name" value="His_kinase_dom"/>
</dbReference>
<dbReference type="PROSITE" id="PS50113">
    <property type="entry name" value="PAC"/>
    <property type="match status" value="3"/>
</dbReference>
<dbReference type="SMART" id="SM00091">
    <property type="entry name" value="PAS"/>
    <property type="match status" value="2"/>
</dbReference>
<dbReference type="AlphaFoldDB" id="E1YAR5"/>
<gene>
    <name evidence="11" type="ORF">N47_H24810</name>
</gene>
<dbReference type="EC" id="2.7.13.3" evidence="2"/>
<dbReference type="InterPro" id="IPR004358">
    <property type="entry name" value="Sig_transdc_His_kin-like_C"/>
</dbReference>
<keyword evidence="7" id="KW-1133">Transmembrane helix</keyword>
<dbReference type="InterPro" id="IPR035965">
    <property type="entry name" value="PAS-like_dom_sf"/>
</dbReference>
<feature type="domain" description="PAS" evidence="9">
    <location>
        <begin position="367"/>
        <end position="409"/>
    </location>
</feature>
<feature type="domain" description="PAC" evidence="10">
    <location>
        <begin position="696"/>
        <end position="749"/>
    </location>
</feature>
<evidence type="ECO:0000313" key="11">
    <source>
        <dbReference type="EMBL" id="CBX27659.1"/>
    </source>
</evidence>
<feature type="domain" description="Histidine kinase" evidence="8">
    <location>
        <begin position="813"/>
        <end position="1028"/>
    </location>
</feature>
<evidence type="ECO:0000256" key="3">
    <source>
        <dbReference type="ARBA" id="ARBA00022553"/>
    </source>
</evidence>
<evidence type="ECO:0000256" key="5">
    <source>
        <dbReference type="ARBA" id="ARBA00022777"/>
    </source>
</evidence>
<feature type="domain" description="PAC" evidence="10">
    <location>
        <begin position="569"/>
        <end position="622"/>
    </location>
</feature>
<dbReference type="InterPro" id="IPR036097">
    <property type="entry name" value="HisK_dim/P_sf"/>
</dbReference>
<keyword evidence="3" id="KW-0597">Phosphoprotein</keyword>
<dbReference type="SMART" id="SM00387">
    <property type="entry name" value="HATPase_c"/>
    <property type="match status" value="1"/>
</dbReference>
<reference evidence="11" key="1">
    <citation type="journal article" date="2011" name="Environ. Microbiol.">
        <title>Genomic insights into the metabolic potential of the polycyclic aromatic hydrocarbon degrading sulfate-reducing Deltaproteobacterium N47.</title>
        <authorList>
            <person name="Bergmann F."/>
            <person name="Selesi D."/>
            <person name="Weinmaier T."/>
            <person name="Tischler P."/>
            <person name="Rattei T."/>
            <person name="Meckenstock R.U."/>
        </authorList>
    </citation>
    <scope>NUCLEOTIDE SEQUENCE</scope>
</reference>
<dbReference type="SUPFAM" id="SSF55874">
    <property type="entry name" value="ATPase domain of HSP90 chaperone/DNA topoisomerase II/histidine kinase"/>
    <property type="match status" value="1"/>
</dbReference>
<feature type="domain" description="PAC" evidence="10">
    <location>
        <begin position="440"/>
        <end position="492"/>
    </location>
</feature>
<dbReference type="Pfam" id="PF13426">
    <property type="entry name" value="PAS_9"/>
    <property type="match status" value="1"/>
</dbReference>
<dbReference type="Gene3D" id="3.30.450.20">
    <property type="entry name" value="PAS domain"/>
    <property type="match status" value="4"/>
</dbReference>
<organism evidence="11">
    <name type="scientific">uncultured Desulfobacterium sp</name>
    <dbReference type="NCBI Taxonomy" id="201089"/>
    <lineage>
        <taxon>Bacteria</taxon>
        <taxon>Pseudomonadati</taxon>
        <taxon>Thermodesulfobacteriota</taxon>
        <taxon>Desulfobacteria</taxon>
        <taxon>Desulfobacterales</taxon>
        <taxon>Desulfobacteriaceae</taxon>
        <taxon>Desulfobacterium</taxon>
        <taxon>environmental samples</taxon>
    </lineage>
</organism>
<dbReference type="FunFam" id="1.10.287.130:FF:000070">
    <property type="entry name" value="Histidine kinase sensor protein"/>
    <property type="match status" value="1"/>
</dbReference>
<dbReference type="SMART" id="SM00086">
    <property type="entry name" value="PAC"/>
    <property type="match status" value="3"/>
</dbReference>
<dbReference type="InterPro" id="IPR013655">
    <property type="entry name" value="PAS_fold_3"/>
</dbReference>
<dbReference type="PANTHER" id="PTHR43304:SF1">
    <property type="entry name" value="PAC DOMAIN-CONTAINING PROTEIN"/>
    <property type="match status" value="1"/>
</dbReference>
<feature type="domain" description="PAS" evidence="9">
    <location>
        <begin position="493"/>
        <end position="565"/>
    </location>
</feature>
<dbReference type="PRINTS" id="PR00344">
    <property type="entry name" value="BCTRLSENSOR"/>
</dbReference>
<evidence type="ECO:0000256" key="7">
    <source>
        <dbReference type="SAM" id="Phobius"/>
    </source>
</evidence>